<feature type="transmembrane region" description="Helical" evidence="1">
    <location>
        <begin position="55"/>
        <end position="74"/>
    </location>
</feature>
<dbReference type="InParanoid" id="A0A423PGU0"/>
<comment type="caution">
    <text evidence="3">The sequence shown here is derived from an EMBL/GenBank/DDBJ whole genome shotgun (WGS) entry which is preliminary data.</text>
</comment>
<keyword evidence="1" id="KW-0472">Membrane</keyword>
<dbReference type="EMBL" id="AYKG01000056">
    <property type="protein sequence ID" value="ROO24838.1"/>
    <property type="molecule type" value="Genomic_DNA"/>
</dbReference>
<proteinExistence type="predicted"/>
<dbReference type="InterPro" id="IPR058581">
    <property type="entry name" value="TM_HPP"/>
</dbReference>
<accession>A0A423PGU0</accession>
<feature type="transmembrane region" description="Helical" evidence="1">
    <location>
        <begin position="124"/>
        <end position="150"/>
    </location>
</feature>
<feature type="transmembrane region" description="Helical" evidence="1">
    <location>
        <begin position="7"/>
        <end position="26"/>
    </location>
</feature>
<evidence type="ECO:0000256" key="1">
    <source>
        <dbReference type="SAM" id="Phobius"/>
    </source>
</evidence>
<reference evidence="3 4" key="1">
    <citation type="submission" date="2013-10" db="EMBL/GenBank/DDBJ databases">
        <title>Salinisphaera japonica YTM-1 Genome Sequencing.</title>
        <authorList>
            <person name="Lai Q."/>
            <person name="Li C."/>
            <person name="Shao Z."/>
        </authorList>
    </citation>
    <scope>NUCLEOTIDE SEQUENCE [LARGE SCALE GENOMIC DNA]</scope>
    <source>
        <strain evidence="3 4">YTM-1</strain>
    </source>
</reference>
<evidence type="ECO:0000259" key="2">
    <source>
        <dbReference type="Pfam" id="PF04982"/>
    </source>
</evidence>
<protein>
    <recommendedName>
        <fullName evidence="2">HPP transmembrane region domain-containing protein</fullName>
    </recommendedName>
</protein>
<feature type="domain" description="HPP transmembrane region" evidence="2">
    <location>
        <begin position="3"/>
        <end position="152"/>
    </location>
</feature>
<name>A0A423PGU0_9GAMM</name>
<gene>
    <name evidence="3" type="ORF">SAJA_13620</name>
</gene>
<evidence type="ECO:0000313" key="4">
    <source>
        <dbReference type="Proteomes" id="UP000285310"/>
    </source>
</evidence>
<dbReference type="RefSeq" id="WP_184999896.1">
    <property type="nucleotide sequence ID" value="NZ_AYKG01000056.1"/>
</dbReference>
<organism evidence="3 4">
    <name type="scientific">Salinisphaera japonica YTM-1</name>
    <dbReference type="NCBI Taxonomy" id="1209778"/>
    <lineage>
        <taxon>Bacteria</taxon>
        <taxon>Pseudomonadati</taxon>
        <taxon>Pseudomonadota</taxon>
        <taxon>Gammaproteobacteria</taxon>
        <taxon>Salinisphaerales</taxon>
        <taxon>Salinisphaeraceae</taxon>
        <taxon>Salinisphaera</taxon>
    </lineage>
</organism>
<dbReference type="Pfam" id="PF04982">
    <property type="entry name" value="TM_HPP"/>
    <property type="match status" value="1"/>
</dbReference>
<keyword evidence="1" id="KW-0812">Transmembrane</keyword>
<dbReference type="AlphaFoldDB" id="A0A423PGU0"/>
<sequence>MTTALRVIVGCALAMGITGAVAWWLAQPMLFPSLGPTVMMLAQHPGQHGTAPRTVMLAHGAALVAGWVSLWLFGLRHAPSVLVAGITPAHVATAAVSVAATVAATRGLRTAHPPAGATTLIVSLGLLPTLFDLVLMWAAIAVATLVMSLYNRALGQPAPLWRAG</sequence>
<keyword evidence="4" id="KW-1185">Reference proteome</keyword>
<dbReference type="Proteomes" id="UP000285310">
    <property type="component" value="Unassembled WGS sequence"/>
</dbReference>
<keyword evidence="1" id="KW-1133">Transmembrane helix</keyword>
<evidence type="ECO:0000313" key="3">
    <source>
        <dbReference type="EMBL" id="ROO24838.1"/>
    </source>
</evidence>
<feature type="transmembrane region" description="Helical" evidence="1">
    <location>
        <begin position="81"/>
        <end position="104"/>
    </location>
</feature>